<proteinExistence type="predicted"/>
<sequence length="243" mass="26867">MEAQFISQSSVVINCALRLGQILHEVRKNIGDAMKRLAMGCISSRLNIALRRKMSTAFNMLMMVMPRSLVQRGTASATRHGATAPGVVAVQPGVFYSSMLNFREPTTTKTAAVLIIKSTRLSTTSDTVIIFAGRSSPRCRRRHPEGHLRKAVGVLVPTVHYNVGLDRTAKHRKMMTQLHLQYVTSGAVLRRAEHEFILLLVCSNSGAKNDVDLAPVLQLPSEPIQPREHRHGRSRRERGGGLT</sequence>
<evidence type="ECO:0000256" key="1">
    <source>
        <dbReference type="SAM" id="MobiDB-lite"/>
    </source>
</evidence>
<gene>
    <name evidence="2" type="ORF">PCOR1329_LOCUS54916</name>
</gene>
<feature type="region of interest" description="Disordered" evidence="1">
    <location>
        <begin position="218"/>
        <end position="243"/>
    </location>
</feature>
<comment type="caution">
    <text evidence="2">The sequence shown here is derived from an EMBL/GenBank/DDBJ whole genome shotgun (WGS) entry which is preliminary data.</text>
</comment>
<accession>A0ABN9V869</accession>
<organism evidence="2 3">
    <name type="scientific">Prorocentrum cordatum</name>
    <dbReference type="NCBI Taxonomy" id="2364126"/>
    <lineage>
        <taxon>Eukaryota</taxon>
        <taxon>Sar</taxon>
        <taxon>Alveolata</taxon>
        <taxon>Dinophyceae</taxon>
        <taxon>Prorocentrales</taxon>
        <taxon>Prorocentraceae</taxon>
        <taxon>Prorocentrum</taxon>
    </lineage>
</organism>
<dbReference type="EMBL" id="CAUYUJ010016723">
    <property type="protein sequence ID" value="CAK0868165.1"/>
    <property type="molecule type" value="Genomic_DNA"/>
</dbReference>
<evidence type="ECO:0000313" key="2">
    <source>
        <dbReference type="EMBL" id="CAK0868165.1"/>
    </source>
</evidence>
<name>A0ABN9V869_9DINO</name>
<keyword evidence="3" id="KW-1185">Reference proteome</keyword>
<protein>
    <submittedName>
        <fullName evidence="2">Uncharacterized protein</fullName>
    </submittedName>
</protein>
<reference evidence="2" key="1">
    <citation type="submission" date="2023-10" db="EMBL/GenBank/DDBJ databases">
        <authorList>
            <person name="Chen Y."/>
            <person name="Shah S."/>
            <person name="Dougan E. K."/>
            <person name="Thang M."/>
            <person name="Chan C."/>
        </authorList>
    </citation>
    <scope>NUCLEOTIDE SEQUENCE [LARGE SCALE GENOMIC DNA]</scope>
</reference>
<evidence type="ECO:0000313" key="3">
    <source>
        <dbReference type="Proteomes" id="UP001189429"/>
    </source>
</evidence>
<dbReference type="Proteomes" id="UP001189429">
    <property type="component" value="Unassembled WGS sequence"/>
</dbReference>